<dbReference type="InterPro" id="IPR034904">
    <property type="entry name" value="FSCA_dom_sf"/>
</dbReference>
<evidence type="ECO:0000313" key="4">
    <source>
        <dbReference type="Proteomes" id="UP000624325"/>
    </source>
</evidence>
<reference evidence="3 4" key="1">
    <citation type="submission" date="2021-01" db="EMBL/GenBank/DDBJ databases">
        <title>Whole genome shotgun sequence of Asanoa iriomotensis NBRC 100142.</title>
        <authorList>
            <person name="Komaki H."/>
            <person name="Tamura T."/>
        </authorList>
    </citation>
    <scope>NUCLEOTIDE SEQUENCE [LARGE SCALE GENOMIC DNA]</scope>
    <source>
        <strain evidence="3 4">NBRC 100142</strain>
    </source>
</reference>
<evidence type="ECO:0000259" key="2">
    <source>
        <dbReference type="Pfam" id="PF01106"/>
    </source>
</evidence>
<evidence type="ECO:0000256" key="1">
    <source>
        <dbReference type="ARBA" id="ARBA00049958"/>
    </source>
</evidence>
<comment type="caution">
    <text evidence="3">The sequence shown here is derived from an EMBL/GenBank/DDBJ whole genome shotgun (WGS) entry which is preliminary data.</text>
</comment>
<dbReference type="EMBL" id="BONC01000008">
    <property type="protein sequence ID" value="GIF55532.1"/>
    <property type="molecule type" value="Genomic_DNA"/>
</dbReference>
<dbReference type="Pfam" id="PF01106">
    <property type="entry name" value="NifU"/>
    <property type="match status" value="1"/>
</dbReference>
<comment type="function">
    <text evidence="1">May be involved in the formation or repair of [Fe-S] clusters present in iron-sulfur proteins.</text>
</comment>
<dbReference type="Proteomes" id="UP000624325">
    <property type="component" value="Unassembled WGS sequence"/>
</dbReference>
<dbReference type="SUPFAM" id="SSF117916">
    <property type="entry name" value="Fe-S cluster assembly (FSCA) domain-like"/>
    <property type="match status" value="1"/>
</dbReference>
<feature type="domain" description="NIF system FeS cluster assembly NifU C-terminal" evidence="2">
    <location>
        <begin position="10"/>
        <end position="77"/>
    </location>
</feature>
<dbReference type="RefSeq" id="WP_203701342.1">
    <property type="nucleotide sequence ID" value="NZ_BAAALU010000007.1"/>
</dbReference>
<gene>
    <name evidence="3" type="ORF">Air01nite_16270</name>
</gene>
<name>A0ABQ4BYC7_9ACTN</name>
<evidence type="ECO:0000313" key="3">
    <source>
        <dbReference type="EMBL" id="GIF55532.1"/>
    </source>
</evidence>
<proteinExistence type="predicted"/>
<sequence length="90" mass="10263">MAEDQLAGFVHSALKTVRLSLEAEHADIRFVRLDGGVAELRLVFSPETCADCVMPKDHLETVLLSVLREKLPRVRQVRLDDPRERTRDPK</sequence>
<keyword evidence="4" id="KW-1185">Reference proteome</keyword>
<dbReference type="Gene3D" id="3.30.300.130">
    <property type="entry name" value="Fe-S cluster assembly (FSCA)"/>
    <property type="match status" value="1"/>
</dbReference>
<organism evidence="3 4">
    <name type="scientific">Asanoa iriomotensis</name>
    <dbReference type="NCBI Taxonomy" id="234613"/>
    <lineage>
        <taxon>Bacteria</taxon>
        <taxon>Bacillati</taxon>
        <taxon>Actinomycetota</taxon>
        <taxon>Actinomycetes</taxon>
        <taxon>Micromonosporales</taxon>
        <taxon>Micromonosporaceae</taxon>
        <taxon>Asanoa</taxon>
    </lineage>
</organism>
<accession>A0ABQ4BYC7</accession>
<dbReference type="InterPro" id="IPR001075">
    <property type="entry name" value="NIF_FeS_clus_asmbl_NifU_C"/>
</dbReference>
<protein>
    <recommendedName>
        <fullName evidence="2">NIF system FeS cluster assembly NifU C-terminal domain-containing protein</fullName>
    </recommendedName>
</protein>